<dbReference type="AlphaFoldDB" id="A0A1Y5F5L8"/>
<protein>
    <recommendedName>
        <fullName evidence="4">Secreted protein</fullName>
    </recommendedName>
</protein>
<keyword evidence="1" id="KW-0732">Signal</keyword>
<proteinExistence type="predicted"/>
<evidence type="ECO:0000313" key="3">
    <source>
        <dbReference type="Proteomes" id="UP000196531"/>
    </source>
</evidence>
<feature type="chain" id="PRO_5012802739" description="Secreted protein" evidence="1">
    <location>
        <begin position="21"/>
        <end position="114"/>
    </location>
</feature>
<evidence type="ECO:0008006" key="4">
    <source>
        <dbReference type="Google" id="ProtNLM"/>
    </source>
</evidence>
<evidence type="ECO:0000313" key="2">
    <source>
        <dbReference type="EMBL" id="OUR95789.1"/>
    </source>
</evidence>
<sequence length="114" mass="12469">MVRNLLALFMVLVFAVASFAEVVEPTSVDLHSTTVESSQVVVGDLACPDCTGDDCSTTSDCCINLCSCPTPTNINSSLYNFRSKVISKNRPSWDYSHRYIPPFLDSALKPPLFS</sequence>
<reference evidence="3" key="1">
    <citation type="journal article" date="2017" name="Proc. Natl. Acad. Sci. U.S.A.">
        <title>Simulation of Deepwater Horizon oil plume reveals substrate specialization within a complex community of hydrocarbon-degraders.</title>
        <authorList>
            <person name="Hu P."/>
            <person name="Dubinsky E.A."/>
            <person name="Probst A.J."/>
            <person name="Wang J."/>
            <person name="Sieber C.M.K."/>
            <person name="Tom L.M."/>
            <person name="Gardinali P."/>
            <person name="Banfield J.F."/>
            <person name="Atlas R.M."/>
            <person name="Andersen G.L."/>
        </authorList>
    </citation>
    <scope>NUCLEOTIDE SEQUENCE [LARGE SCALE GENOMIC DNA]</scope>
</reference>
<evidence type="ECO:0000256" key="1">
    <source>
        <dbReference type="SAM" id="SignalP"/>
    </source>
</evidence>
<gene>
    <name evidence="2" type="ORF">A9Q84_14910</name>
</gene>
<name>A0A1Y5F5L8_9BACT</name>
<accession>A0A1Y5F5L8</accession>
<dbReference type="Proteomes" id="UP000196531">
    <property type="component" value="Unassembled WGS sequence"/>
</dbReference>
<organism evidence="2 3">
    <name type="scientific">Halobacteriovorax marinus</name>
    <dbReference type="NCBI Taxonomy" id="97084"/>
    <lineage>
        <taxon>Bacteria</taxon>
        <taxon>Pseudomonadati</taxon>
        <taxon>Bdellovibrionota</taxon>
        <taxon>Bacteriovoracia</taxon>
        <taxon>Bacteriovoracales</taxon>
        <taxon>Halobacteriovoraceae</taxon>
        <taxon>Halobacteriovorax</taxon>
    </lineage>
</organism>
<feature type="signal peptide" evidence="1">
    <location>
        <begin position="1"/>
        <end position="20"/>
    </location>
</feature>
<dbReference type="EMBL" id="MAAO01000007">
    <property type="protein sequence ID" value="OUR95789.1"/>
    <property type="molecule type" value="Genomic_DNA"/>
</dbReference>
<comment type="caution">
    <text evidence="2">The sequence shown here is derived from an EMBL/GenBank/DDBJ whole genome shotgun (WGS) entry which is preliminary data.</text>
</comment>